<reference evidence="2" key="1">
    <citation type="journal article" date="2014" name="Front. Microbiol.">
        <title>High frequency of phylogenetically diverse reductive dehalogenase-homologous genes in deep subseafloor sedimentary metagenomes.</title>
        <authorList>
            <person name="Kawai M."/>
            <person name="Futagami T."/>
            <person name="Toyoda A."/>
            <person name="Takaki Y."/>
            <person name="Nishi S."/>
            <person name="Hori S."/>
            <person name="Arai W."/>
            <person name="Tsubouchi T."/>
            <person name="Morono Y."/>
            <person name="Uchiyama I."/>
            <person name="Ito T."/>
            <person name="Fujiyama A."/>
            <person name="Inagaki F."/>
            <person name="Takami H."/>
        </authorList>
    </citation>
    <scope>NUCLEOTIDE SEQUENCE</scope>
    <source>
        <strain evidence="2">Expedition CK06-06</strain>
    </source>
</reference>
<dbReference type="Pfam" id="PF01425">
    <property type="entry name" value="Amidase"/>
    <property type="match status" value="1"/>
</dbReference>
<accession>X1RS58</accession>
<name>X1RS58_9ZZZZ</name>
<proteinExistence type="predicted"/>
<dbReference type="InterPro" id="IPR036928">
    <property type="entry name" value="AS_sf"/>
</dbReference>
<dbReference type="GO" id="GO:0003824">
    <property type="term" value="F:catalytic activity"/>
    <property type="evidence" value="ECO:0007669"/>
    <property type="project" value="InterPro"/>
</dbReference>
<dbReference type="PANTHER" id="PTHR11895">
    <property type="entry name" value="TRANSAMIDASE"/>
    <property type="match status" value="1"/>
</dbReference>
<dbReference type="InterPro" id="IPR000120">
    <property type="entry name" value="Amidase"/>
</dbReference>
<dbReference type="InterPro" id="IPR023631">
    <property type="entry name" value="Amidase_dom"/>
</dbReference>
<feature type="domain" description="Amidase" evidence="1">
    <location>
        <begin position="15"/>
        <end position="146"/>
    </location>
</feature>
<dbReference type="Gene3D" id="3.90.1300.10">
    <property type="entry name" value="Amidase signature (AS) domain"/>
    <property type="match status" value="1"/>
</dbReference>
<evidence type="ECO:0000259" key="1">
    <source>
        <dbReference type="Pfam" id="PF01425"/>
    </source>
</evidence>
<organism evidence="2">
    <name type="scientific">marine sediment metagenome</name>
    <dbReference type="NCBI Taxonomy" id="412755"/>
    <lineage>
        <taxon>unclassified sequences</taxon>
        <taxon>metagenomes</taxon>
        <taxon>ecological metagenomes</taxon>
    </lineage>
</organism>
<protein>
    <recommendedName>
        <fullName evidence="1">Amidase domain-containing protein</fullName>
    </recommendedName>
</protein>
<dbReference type="PANTHER" id="PTHR11895:SF67">
    <property type="entry name" value="AMIDASE DOMAIN-CONTAINING PROTEIN"/>
    <property type="match status" value="1"/>
</dbReference>
<feature type="non-terminal residue" evidence="2">
    <location>
        <position position="1"/>
    </location>
</feature>
<dbReference type="AlphaFoldDB" id="X1RS58"/>
<evidence type="ECO:0000313" key="2">
    <source>
        <dbReference type="EMBL" id="GAI58364.1"/>
    </source>
</evidence>
<comment type="caution">
    <text evidence="2">The sequence shown here is derived from an EMBL/GenBank/DDBJ whole genome shotgun (WGS) entry which is preliminary data.</text>
</comment>
<dbReference type="SUPFAM" id="SSF75304">
    <property type="entry name" value="Amidase signature (AS) enzymes"/>
    <property type="match status" value="1"/>
</dbReference>
<gene>
    <name evidence="2" type="ORF">S06H3_53785</name>
</gene>
<dbReference type="EMBL" id="BARV01034330">
    <property type="protein sequence ID" value="GAI58364.1"/>
    <property type="molecule type" value="Genomic_DNA"/>
</dbReference>
<sequence>DGKDFTVVNLPFNWDPSLDLKDIRIGYLKKAFERKYRNKKNDEASLEALRSLGVELVPFDLPELPVNALSFILNAEAAAAFDELTRSNRDDLLVRQIKQAWPNTFRQARLIPAVEYIQANRVRTLLIEEMAQKMKGIDVYIAPSFGGNNLLLTNLTGHPAVVVPNGFDEKGSPTSISFIGNLFEEAKTLRIAKALQDVTDFHHKHPDLKKNF</sequence>